<comment type="caution">
    <text evidence="11">The sequence shown here is derived from an EMBL/GenBank/DDBJ whole genome shotgun (WGS) entry which is preliminary data.</text>
</comment>
<keyword evidence="2 10" id="KW-0813">Transport</keyword>
<keyword evidence="5 10" id="KW-0732">Signal</keyword>
<gene>
    <name evidence="11" type="ORF">ABS770_16050</name>
</gene>
<evidence type="ECO:0000256" key="9">
    <source>
        <dbReference type="ARBA" id="ARBA00023237"/>
    </source>
</evidence>
<comment type="domain">
    <text evidence="10">Consists of 16-stranded beta-barrel sheets, with large surface-exposed loops, that form a transmembrane pore at the center of each barrel. The pore is partially ocluded by a peptide loop that folds into the pore lumen.</text>
</comment>
<evidence type="ECO:0000256" key="2">
    <source>
        <dbReference type="ARBA" id="ARBA00022448"/>
    </source>
</evidence>
<keyword evidence="12" id="KW-1185">Reference proteome</keyword>
<evidence type="ECO:0000256" key="10">
    <source>
        <dbReference type="RuleBase" id="RU364005"/>
    </source>
</evidence>
<evidence type="ECO:0000256" key="3">
    <source>
        <dbReference type="ARBA" id="ARBA00022452"/>
    </source>
</evidence>
<dbReference type="InterPro" id="IPR003684">
    <property type="entry name" value="Porin_alphabac"/>
</dbReference>
<organism evidence="11 12">
    <name type="scientific">Methylobacterium brachiatum</name>
    <dbReference type="NCBI Taxonomy" id="269660"/>
    <lineage>
        <taxon>Bacteria</taxon>
        <taxon>Pseudomonadati</taxon>
        <taxon>Pseudomonadota</taxon>
        <taxon>Alphaproteobacteria</taxon>
        <taxon>Hyphomicrobiales</taxon>
        <taxon>Methylobacteriaceae</taxon>
        <taxon>Methylobacterium</taxon>
    </lineage>
</organism>
<dbReference type="Proteomes" id="UP001432995">
    <property type="component" value="Unassembled WGS sequence"/>
</dbReference>
<evidence type="ECO:0000313" key="11">
    <source>
        <dbReference type="EMBL" id="MER2289782.1"/>
    </source>
</evidence>
<evidence type="ECO:0000256" key="1">
    <source>
        <dbReference type="ARBA" id="ARBA00009521"/>
    </source>
</evidence>
<comment type="function">
    <text evidence="10">Forms passive diffusion pores that allow small molecular weight hydrophilic materials across the outer membrane.</text>
</comment>
<feature type="signal peptide" evidence="10">
    <location>
        <begin position="1"/>
        <end position="23"/>
    </location>
</feature>
<evidence type="ECO:0000256" key="6">
    <source>
        <dbReference type="ARBA" id="ARBA00023065"/>
    </source>
</evidence>
<keyword evidence="7 10" id="KW-0626">Porin</keyword>
<dbReference type="EMBL" id="JBELQD010000017">
    <property type="protein sequence ID" value="MER2289782.1"/>
    <property type="molecule type" value="Genomic_DNA"/>
</dbReference>
<evidence type="ECO:0000256" key="8">
    <source>
        <dbReference type="ARBA" id="ARBA00023136"/>
    </source>
</evidence>
<dbReference type="Pfam" id="PF02530">
    <property type="entry name" value="Porin_2"/>
    <property type="match status" value="1"/>
</dbReference>
<keyword evidence="4 10" id="KW-0812">Transmembrane</keyword>
<accession>A0ABV1R4Y4</accession>
<dbReference type="RefSeq" id="WP_350376646.1">
    <property type="nucleotide sequence ID" value="NZ_JBELQD010000017.1"/>
</dbReference>
<keyword evidence="6 10" id="KW-0406">Ion transport</keyword>
<comment type="similarity">
    <text evidence="1 10">Belongs to the alphaproteobacteria porin family.</text>
</comment>
<reference evidence="11" key="1">
    <citation type="submission" date="2024-06" db="EMBL/GenBank/DDBJ databases">
        <authorList>
            <person name="Campbell A.G."/>
        </authorList>
    </citation>
    <scope>NUCLEOTIDE SEQUENCE</scope>
    <source>
        <strain evidence="11">EM17</strain>
    </source>
</reference>
<name>A0ABV1R4Y4_9HYPH</name>
<evidence type="ECO:0000256" key="7">
    <source>
        <dbReference type="ARBA" id="ARBA00023114"/>
    </source>
</evidence>
<comment type="subcellular location">
    <subcellularLocation>
        <location evidence="10">Cell outer membrane</location>
        <topology evidence="10">Multi-pass membrane protein</topology>
    </subcellularLocation>
</comment>
<protein>
    <recommendedName>
        <fullName evidence="10">Porin</fullName>
    </recommendedName>
</protein>
<evidence type="ECO:0000256" key="5">
    <source>
        <dbReference type="ARBA" id="ARBA00022729"/>
    </source>
</evidence>
<evidence type="ECO:0000256" key="4">
    <source>
        <dbReference type="ARBA" id="ARBA00022692"/>
    </source>
</evidence>
<keyword evidence="8 10" id="KW-0472">Membrane</keyword>
<evidence type="ECO:0000313" key="12">
    <source>
        <dbReference type="Proteomes" id="UP001432995"/>
    </source>
</evidence>
<feature type="chain" id="PRO_5044989656" description="Porin" evidence="10">
    <location>
        <begin position="24"/>
        <end position="533"/>
    </location>
</feature>
<sequence>MNVLKRSLLGSAAALAAAGSAHAADLPVKKAAPIAYVRVCSAFGAGFFYIPRTDTCLRISGRARFEAAYQTSSSRQPGAAGDTSGYRGLARFNLDARTQTAYGTLRAFARLDAASRTGVIHSGTMLRIGQAYGATGVDEAGRVQQYVNVDKAFIQFAGLTAGRASSFYDFYAHDFEFYGATSGSDNASTNLLAYTGTFGNGLSATVSIEDPVFTRSPVFAPFTNAAAVTPVFVGYTNGVPSRYGNVDTIQRSRLPDFVGVLRVDQDWGSAQLSAATHEINVGNLSTATAAGTGGVLTGIPHTNAVQGWAVQGGVKFNLPSIAPGDTLYLQGAYANGAQSYAGYCMIAGCYRQSNTGFDTQKFEQYFADASINPFTGQLQTSTSFSAVASYLHYWSPEWRSALFGSYGEQDFSAGARLAQGALYSLVSPSSTAVFGSNAVGVPGTRFYQLSQALRDTYQFVLGGSLIWSPVTDLDIGVEAFYTQIGVRNGRVIDADKSPTAYANVAGINAGTFVPRTATQDSMTHVRFRVQRDF</sequence>
<keyword evidence="3 10" id="KW-1134">Transmembrane beta strand</keyword>
<keyword evidence="9 10" id="KW-0998">Cell outer membrane</keyword>
<proteinExistence type="inferred from homology"/>